<dbReference type="PANTHER" id="PTHR43398">
    <property type="entry name" value="DOLICHOL-PHOSPHATE MANNOSYLTRANSFERASE SUBUNIT 1"/>
    <property type="match status" value="1"/>
</dbReference>
<dbReference type="InterPro" id="IPR001173">
    <property type="entry name" value="Glyco_trans_2-like"/>
</dbReference>
<organism evidence="5 6">
    <name type="scientific">Chlorobium ferrooxidans DSM 13031</name>
    <dbReference type="NCBI Taxonomy" id="377431"/>
    <lineage>
        <taxon>Bacteria</taxon>
        <taxon>Pseudomonadati</taxon>
        <taxon>Chlorobiota</taxon>
        <taxon>Chlorobiia</taxon>
        <taxon>Chlorobiales</taxon>
        <taxon>Chlorobiaceae</taxon>
        <taxon>Chlorobium/Pelodictyon group</taxon>
        <taxon>Chlorobium</taxon>
    </lineage>
</organism>
<keyword evidence="3 5" id="KW-0808">Transferase</keyword>
<dbReference type="CDD" id="cd06442">
    <property type="entry name" value="DPM1_like"/>
    <property type="match status" value="1"/>
</dbReference>
<evidence type="ECO:0000313" key="5">
    <source>
        <dbReference type="EMBL" id="EAT58064.1"/>
    </source>
</evidence>
<dbReference type="GO" id="GO:0009247">
    <property type="term" value="P:glycolipid biosynthetic process"/>
    <property type="evidence" value="ECO:0007669"/>
    <property type="project" value="TreeGrafter"/>
</dbReference>
<protein>
    <submittedName>
        <fullName evidence="5">Dolichyl-phosphate beta-D-mannosyltransferase</fullName>
        <ecNumber evidence="5">2.4.1.83</ecNumber>
    </submittedName>
</protein>
<gene>
    <name evidence="5" type="ORF">CferDRAFT_0069</name>
</gene>
<evidence type="ECO:0000256" key="2">
    <source>
        <dbReference type="ARBA" id="ARBA00022676"/>
    </source>
</evidence>
<keyword evidence="2 5" id="KW-0328">Glycosyltransferase</keyword>
<evidence type="ECO:0000259" key="4">
    <source>
        <dbReference type="Pfam" id="PF00535"/>
    </source>
</evidence>
<dbReference type="Proteomes" id="UP000004162">
    <property type="component" value="Unassembled WGS sequence"/>
</dbReference>
<comment type="caution">
    <text evidence="5">The sequence shown here is derived from an EMBL/GenBank/DDBJ whole genome shotgun (WGS) entry which is preliminary data.</text>
</comment>
<accession>Q0YP46</accession>
<reference evidence="5 6" key="1">
    <citation type="submission" date="2006-07" db="EMBL/GenBank/DDBJ databases">
        <title>Annotation of the draft genome assembly of Chlorobium ferroxidans DSM 13031.</title>
        <authorList>
            <consortium name="US DOE Joint Genome Institute (JGI-ORNL)"/>
            <person name="Larimer F."/>
            <person name="Land M."/>
            <person name="Hauser L."/>
        </authorList>
    </citation>
    <scope>NUCLEOTIDE SEQUENCE [LARGE SCALE GENOMIC DNA]</scope>
    <source>
        <strain evidence="5 6">DSM 13031</strain>
    </source>
</reference>
<feature type="domain" description="Glycosyltransferase 2-like" evidence="4">
    <location>
        <begin position="28"/>
        <end position="192"/>
    </location>
</feature>
<evidence type="ECO:0000256" key="3">
    <source>
        <dbReference type="ARBA" id="ARBA00022679"/>
    </source>
</evidence>
<dbReference type="SUPFAM" id="SSF53448">
    <property type="entry name" value="Nucleotide-diphospho-sugar transferases"/>
    <property type="match status" value="1"/>
</dbReference>
<evidence type="ECO:0000313" key="6">
    <source>
        <dbReference type="Proteomes" id="UP000004162"/>
    </source>
</evidence>
<sequence length="262" mass="29856">MQDTYSLQPEQSGSLHTDDAVTQNRVLVIIPTYNEAENIGRLLNDLERLYPSTVEMLVIDDNSPDGTRDIVRSLQTVISRLHMITRERKLGLGTAYLTGFRYALEHNYRYVVEMDADYSHDPVMIRELLSAMTGADLVIGSRYMNNTVNVVNWPLGRLILSKLASIYTRMVTGLPVADPTSGFKCFSAAVLRSLDLDRINSQGYSFQIEMNFRVWKKGFTIREVPIVFVDRTVGKSKMTKQNIREAIRIVWLLKIKSIFGLL</sequence>
<proteinExistence type="inferred from homology"/>
<dbReference type="FunFam" id="3.90.550.10:FF:000122">
    <property type="entry name" value="Dolichol-phosphate mannosyltransferase subunit 1"/>
    <property type="match status" value="1"/>
</dbReference>
<dbReference type="AlphaFoldDB" id="Q0YP46"/>
<dbReference type="GO" id="GO:0004582">
    <property type="term" value="F:dolichyl-phosphate beta-D-mannosyltransferase activity"/>
    <property type="evidence" value="ECO:0007669"/>
    <property type="project" value="UniProtKB-EC"/>
</dbReference>
<dbReference type="GO" id="GO:0016020">
    <property type="term" value="C:membrane"/>
    <property type="evidence" value="ECO:0007669"/>
    <property type="project" value="GOC"/>
</dbReference>
<reference evidence="5 6" key="2">
    <citation type="submission" date="2006-07" db="EMBL/GenBank/DDBJ databases">
        <title>Sequencing of the draft genome and assembly of Chlorobium ferroxidans DSM 13031.</title>
        <authorList>
            <consortium name="US DOE Joint Genome Institute (JGI-PGF)"/>
            <person name="Copeland A."/>
            <person name="Lucas S."/>
            <person name="Lapidus A."/>
            <person name="Barry K."/>
            <person name="Glavina del Rio T."/>
            <person name="Dalin E."/>
            <person name="Tice H."/>
            <person name="Bruce D."/>
            <person name="Pitluck S."/>
            <person name="Richardson P."/>
        </authorList>
    </citation>
    <scope>NUCLEOTIDE SEQUENCE [LARGE SCALE GENOMIC DNA]</scope>
    <source>
        <strain evidence="5 6">DSM 13031</strain>
    </source>
</reference>
<dbReference type="EMBL" id="AASE01000035">
    <property type="protein sequence ID" value="EAT58064.1"/>
    <property type="molecule type" value="Genomic_DNA"/>
</dbReference>
<dbReference type="RefSeq" id="WP_006367339.1">
    <property type="nucleotide sequence ID" value="NZ_AASE01000035.1"/>
</dbReference>
<comment type="similarity">
    <text evidence="1">Belongs to the glycosyltransferase 2 family.</text>
</comment>
<name>Q0YP46_9CHLB</name>
<dbReference type="InterPro" id="IPR039528">
    <property type="entry name" value="DPM1-like"/>
</dbReference>
<dbReference type="OrthoDB" id="9810303at2"/>
<keyword evidence="6" id="KW-1185">Reference proteome</keyword>
<dbReference type="Gene3D" id="3.90.550.10">
    <property type="entry name" value="Spore Coat Polysaccharide Biosynthesis Protein SpsA, Chain A"/>
    <property type="match status" value="1"/>
</dbReference>
<dbReference type="Pfam" id="PF00535">
    <property type="entry name" value="Glycos_transf_2"/>
    <property type="match status" value="1"/>
</dbReference>
<evidence type="ECO:0000256" key="1">
    <source>
        <dbReference type="ARBA" id="ARBA00006739"/>
    </source>
</evidence>
<dbReference type="PANTHER" id="PTHR43398:SF1">
    <property type="entry name" value="DOLICHOL-PHOSPHATE MANNOSYLTRANSFERASE SUBUNIT 1"/>
    <property type="match status" value="1"/>
</dbReference>
<dbReference type="EC" id="2.4.1.83" evidence="5"/>
<dbReference type="InterPro" id="IPR029044">
    <property type="entry name" value="Nucleotide-diphossugar_trans"/>
</dbReference>